<dbReference type="EMBL" id="ACPB03025722">
    <property type="status" value="NOT_ANNOTATED_CDS"/>
    <property type="molecule type" value="Genomic_DNA"/>
</dbReference>
<sequence length="160" mass="18029">MYAFMLFVIVAFTIDTGYCLKCYHCESTENKKCLDPFTKKNFVQTECTSDIVMHISKILSNIDFFKKRGLTGEFQCVKLNVTSVFQNPLIRNCVVKPAANNYCEELIKNSKSWLSLDTVHYCGTCESDGCNGVGKVKGIWLAIIGACLVCVFPKLLPNLW</sequence>
<dbReference type="HOGENOM" id="CLU_126345_0_1_1"/>
<evidence type="ECO:0000256" key="8">
    <source>
        <dbReference type="ARBA" id="ARBA00023288"/>
    </source>
</evidence>
<dbReference type="GO" id="GO:0030431">
    <property type="term" value="P:sleep"/>
    <property type="evidence" value="ECO:0007669"/>
    <property type="project" value="InterPro"/>
</dbReference>
<dbReference type="Pfam" id="PF17064">
    <property type="entry name" value="QVR"/>
    <property type="match status" value="1"/>
</dbReference>
<dbReference type="AlphaFoldDB" id="T1I2D3"/>
<dbReference type="InterPro" id="IPR050975">
    <property type="entry name" value="Sleep_regulator"/>
</dbReference>
<dbReference type="InterPro" id="IPR031424">
    <property type="entry name" value="QVR-like"/>
</dbReference>
<dbReference type="eggNOG" id="ENOG502SENT">
    <property type="taxonomic scope" value="Eukaryota"/>
</dbReference>
<keyword evidence="10" id="KW-1185">Reference proteome</keyword>
<dbReference type="InParanoid" id="T1I2D3"/>
<keyword evidence="3" id="KW-0812">Transmembrane</keyword>
<dbReference type="EnsemblMetazoa" id="RPRC010453-RA">
    <property type="protein sequence ID" value="RPRC010453-PA"/>
    <property type="gene ID" value="RPRC010453"/>
</dbReference>
<organism evidence="9 10">
    <name type="scientific">Rhodnius prolixus</name>
    <name type="common">Triatomid bug</name>
    <dbReference type="NCBI Taxonomy" id="13249"/>
    <lineage>
        <taxon>Eukaryota</taxon>
        <taxon>Metazoa</taxon>
        <taxon>Ecdysozoa</taxon>
        <taxon>Arthropoda</taxon>
        <taxon>Hexapoda</taxon>
        <taxon>Insecta</taxon>
        <taxon>Pterygota</taxon>
        <taxon>Neoptera</taxon>
        <taxon>Paraneoptera</taxon>
        <taxon>Hemiptera</taxon>
        <taxon>Heteroptera</taxon>
        <taxon>Panheteroptera</taxon>
        <taxon>Cimicomorpha</taxon>
        <taxon>Reduviidae</taxon>
        <taxon>Triatominae</taxon>
        <taxon>Rhodnius</taxon>
    </lineage>
</organism>
<keyword evidence="2" id="KW-0336">GPI-anchor</keyword>
<evidence type="ECO:0000256" key="7">
    <source>
        <dbReference type="ARBA" id="ARBA00023180"/>
    </source>
</evidence>
<dbReference type="Proteomes" id="UP000015103">
    <property type="component" value="Unassembled WGS sequence"/>
</dbReference>
<evidence type="ECO:0000256" key="1">
    <source>
        <dbReference type="ARBA" id="ARBA00004589"/>
    </source>
</evidence>
<evidence type="ECO:0000313" key="10">
    <source>
        <dbReference type="Proteomes" id="UP000015103"/>
    </source>
</evidence>
<comment type="subcellular location">
    <subcellularLocation>
        <location evidence="1">Membrane</location>
        <topology evidence="1">Lipid-anchor</topology>
        <topology evidence="1">GPI-anchor</topology>
    </subcellularLocation>
</comment>
<protein>
    <submittedName>
        <fullName evidence="9">Protein quiver</fullName>
    </submittedName>
</protein>
<keyword evidence="4" id="KW-0732">Signal</keyword>
<dbReference type="GO" id="GO:0032222">
    <property type="term" value="P:regulation of synaptic transmission, cholinergic"/>
    <property type="evidence" value="ECO:0007669"/>
    <property type="project" value="InterPro"/>
</dbReference>
<name>T1I2D3_RHOPR</name>
<accession>T1I2D3</accession>
<keyword evidence="5" id="KW-1133">Transmembrane helix</keyword>
<keyword evidence="7" id="KW-0325">Glycoprotein</keyword>
<proteinExistence type="predicted"/>
<evidence type="ECO:0000256" key="5">
    <source>
        <dbReference type="ARBA" id="ARBA00022989"/>
    </source>
</evidence>
<evidence type="ECO:0000256" key="2">
    <source>
        <dbReference type="ARBA" id="ARBA00022622"/>
    </source>
</evidence>
<evidence type="ECO:0000256" key="6">
    <source>
        <dbReference type="ARBA" id="ARBA00023136"/>
    </source>
</evidence>
<evidence type="ECO:0000256" key="3">
    <source>
        <dbReference type="ARBA" id="ARBA00022692"/>
    </source>
</evidence>
<reference evidence="9" key="1">
    <citation type="submission" date="2015-05" db="UniProtKB">
        <authorList>
            <consortium name="EnsemblMetazoa"/>
        </authorList>
    </citation>
    <scope>IDENTIFICATION</scope>
</reference>
<keyword evidence="8" id="KW-0449">Lipoprotein</keyword>
<evidence type="ECO:0000256" key="4">
    <source>
        <dbReference type="ARBA" id="ARBA00022729"/>
    </source>
</evidence>
<dbReference type="GO" id="GO:0098552">
    <property type="term" value="C:side of membrane"/>
    <property type="evidence" value="ECO:0007669"/>
    <property type="project" value="UniProtKB-KW"/>
</dbReference>
<evidence type="ECO:0000313" key="9">
    <source>
        <dbReference type="EnsemblMetazoa" id="RPRC010453-PA"/>
    </source>
</evidence>
<dbReference type="FunCoup" id="T1I2D3">
    <property type="interactions" value="37"/>
</dbReference>
<keyword evidence="6" id="KW-0472">Membrane</keyword>
<dbReference type="PANTHER" id="PTHR33562">
    <property type="entry name" value="ATILLA, ISOFORM B-RELATED-RELATED"/>
    <property type="match status" value="1"/>
</dbReference>
<dbReference type="VEuPathDB" id="VectorBase:RPRC010453"/>